<reference evidence="1 2" key="1">
    <citation type="journal article" date="2016" name="Appl. Environ. Microbiol.">
        <title>Function and Phylogeny of Bacterial Butyryl Coenzyme A:Acetate Transferases and Their Diversity in the Proximal Colon of Swine.</title>
        <authorList>
            <person name="Trachsel J."/>
            <person name="Bayles D.O."/>
            <person name="Looft T."/>
            <person name="Levine U.Y."/>
            <person name="Allen H.K."/>
        </authorList>
    </citation>
    <scope>NUCLEOTIDE SEQUENCE [LARGE SCALE GENOMIC DNA]</scope>
    <source>
        <strain evidence="1 2">68-3-10</strain>
    </source>
</reference>
<dbReference type="OrthoDB" id="9815745at2"/>
<dbReference type="RefSeq" id="WP_075713737.1">
    <property type="nucleotide sequence ID" value="NZ_MJIE01000001.1"/>
</dbReference>
<name>A0A1Q9JJD5_9FIRM</name>
<evidence type="ECO:0000313" key="1">
    <source>
        <dbReference type="EMBL" id="OLR56274.1"/>
    </source>
</evidence>
<proteinExistence type="predicted"/>
<gene>
    <name evidence="1" type="ORF">BHK98_09470</name>
</gene>
<dbReference type="AlphaFoldDB" id="A0A1Q9JJD5"/>
<dbReference type="STRING" id="1261640.BHK98_09470"/>
<evidence type="ECO:0008006" key="3">
    <source>
        <dbReference type="Google" id="ProtNLM"/>
    </source>
</evidence>
<dbReference type="PANTHER" id="PTHR42827:SF1">
    <property type="entry name" value="IRON-SULFUR CLUSTER-BINDING PROTEIN"/>
    <property type="match status" value="1"/>
</dbReference>
<dbReference type="PANTHER" id="PTHR42827">
    <property type="entry name" value="IRON-SULFUR CLUSTER-BINDING PROTEIN-RELATED"/>
    <property type="match status" value="1"/>
</dbReference>
<evidence type="ECO:0000313" key="2">
    <source>
        <dbReference type="Proteomes" id="UP000187404"/>
    </source>
</evidence>
<dbReference type="Proteomes" id="UP000187404">
    <property type="component" value="Unassembled WGS sequence"/>
</dbReference>
<sequence>MNITDKLKQCMDENDIDLYGIADVELMNEKARPGRRPEDMFPSARAVIIIGVGLPDTFLRGWVRNGRSGKFYSTALLELDRRVLLVKRFLRQQGYHTFGGQSYGGGLFSTGVRFGDAAASCGMGYIGKSNALITPKYGPRINMIYLATDAPLEPTTPAGAETAAEDRSPADIDTVTEKGEASPDPNAAAVSGCGDCTACQKICMSGAILGDGFFHARQCEAMINARPNQQYYSEFVSRDCDLCLAVCPKGELNWRKEPGGPLKWEGTK</sequence>
<dbReference type="EMBL" id="MJIE01000001">
    <property type="protein sequence ID" value="OLR56274.1"/>
    <property type="molecule type" value="Genomic_DNA"/>
</dbReference>
<protein>
    <recommendedName>
        <fullName evidence="3">4Fe-4S ferredoxin-type domain-containing protein</fullName>
    </recommendedName>
</protein>
<comment type="caution">
    <text evidence="1">The sequence shown here is derived from an EMBL/GenBank/DDBJ whole genome shotgun (WGS) entry which is preliminary data.</text>
</comment>
<organism evidence="1 2">
    <name type="scientific">Hornefia porci</name>
    <dbReference type="NCBI Taxonomy" id="2652292"/>
    <lineage>
        <taxon>Bacteria</taxon>
        <taxon>Bacillati</taxon>
        <taxon>Bacillota</taxon>
        <taxon>Clostridia</taxon>
        <taxon>Peptostreptococcales</taxon>
        <taxon>Anaerovoracaceae</taxon>
        <taxon>Hornefia</taxon>
    </lineage>
</organism>
<accession>A0A1Q9JJD5</accession>
<dbReference type="SUPFAM" id="SSF54862">
    <property type="entry name" value="4Fe-4S ferredoxins"/>
    <property type="match status" value="1"/>
</dbReference>
<keyword evidence="2" id="KW-1185">Reference proteome</keyword>